<accession>A0ABD4X4A4</accession>
<dbReference type="Gene3D" id="3.40.50.150">
    <property type="entry name" value="Vaccinia Virus protein VP39"/>
    <property type="match status" value="1"/>
</dbReference>
<comment type="catalytic activity">
    <reaction evidence="4 5">
        <text>L-glutaminyl-[peptide chain release factor] + S-adenosyl-L-methionine = N(5)-methyl-L-glutaminyl-[peptide chain release factor] + S-adenosyl-L-homocysteine + H(+)</text>
        <dbReference type="Rhea" id="RHEA:42896"/>
        <dbReference type="Rhea" id="RHEA-COMP:10271"/>
        <dbReference type="Rhea" id="RHEA-COMP:10272"/>
        <dbReference type="ChEBI" id="CHEBI:15378"/>
        <dbReference type="ChEBI" id="CHEBI:30011"/>
        <dbReference type="ChEBI" id="CHEBI:57856"/>
        <dbReference type="ChEBI" id="CHEBI:59789"/>
        <dbReference type="ChEBI" id="CHEBI:61891"/>
        <dbReference type="EC" id="2.1.1.297"/>
    </reaction>
</comment>
<dbReference type="Gene3D" id="1.10.8.10">
    <property type="entry name" value="DNA helicase RuvA subunit, C-terminal domain"/>
    <property type="match status" value="1"/>
</dbReference>
<name>A0ABD4X4A4_9RHOB</name>
<evidence type="ECO:0000256" key="1">
    <source>
        <dbReference type="ARBA" id="ARBA00022603"/>
    </source>
</evidence>
<comment type="function">
    <text evidence="5">Methylates the class 1 translation termination release factors RF1/PrfA and RF2/PrfB on the glutamine residue of the universally conserved GGQ motif.</text>
</comment>
<feature type="binding site" evidence="5">
    <location>
        <begin position="200"/>
        <end position="203"/>
    </location>
    <ligand>
        <name>substrate</name>
    </ligand>
</feature>
<dbReference type="InterPro" id="IPR002052">
    <property type="entry name" value="DNA_methylase_N6_adenine_CS"/>
</dbReference>
<dbReference type="PROSITE" id="PS00092">
    <property type="entry name" value="N6_MTASE"/>
    <property type="match status" value="1"/>
</dbReference>
<evidence type="ECO:0000259" key="7">
    <source>
        <dbReference type="Pfam" id="PF17827"/>
    </source>
</evidence>
<dbReference type="GO" id="GO:0032259">
    <property type="term" value="P:methylation"/>
    <property type="evidence" value="ECO:0007669"/>
    <property type="project" value="UniProtKB-KW"/>
</dbReference>
<dbReference type="InterPro" id="IPR050320">
    <property type="entry name" value="N5-glutamine_MTase"/>
</dbReference>
<sequence length="295" mass="31548">MIRRVFWPNWGSEVTHSGNTAAQAMAAAASRLRAAGVPDPARDARVLLAHAARIEASRVTLIAPEELSSEIADRFEQLVALRAVRVPVSHLIGEREFYGRRFKVSGEVLDPRPETETLIEAALSRPFKRVLDLGTGSGCILVTLLAEQPDASGLGVDLSEAACLQASANAVLHRVAERADIRQSDWLQNVSGTFDLIVSNPPYIARSEMEALDPEVLDHEPQMALTDGGDGLGAYRSILAGVMQHLVPGGRLLVEIGPSQGADVADLFRTAGLEAVQVLPDLDGRDRVVCGNAPA</sequence>
<dbReference type="PANTHER" id="PTHR18895:SF74">
    <property type="entry name" value="MTRF1L RELEASE FACTOR GLUTAMINE METHYLTRANSFERASE"/>
    <property type="match status" value="1"/>
</dbReference>
<dbReference type="InterPro" id="IPR019874">
    <property type="entry name" value="RF_methyltr_PrmC"/>
</dbReference>
<dbReference type="PRINTS" id="PR00507">
    <property type="entry name" value="N12N6MTFRASE"/>
</dbReference>
<dbReference type="EMBL" id="JARCJK010000001">
    <property type="protein sequence ID" value="MDE4164342.1"/>
    <property type="molecule type" value="Genomic_DNA"/>
</dbReference>
<evidence type="ECO:0000256" key="3">
    <source>
        <dbReference type="ARBA" id="ARBA00022691"/>
    </source>
</evidence>
<keyword evidence="2 5" id="KW-0808">Transferase</keyword>
<dbReference type="PANTHER" id="PTHR18895">
    <property type="entry name" value="HEMK METHYLTRANSFERASE"/>
    <property type="match status" value="1"/>
</dbReference>
<evidence type="ECO:0000256" key="2">
    <source>
        <dbReference type="ARBA" id="ARBA00022679"/>
    </source>
</evidence>
<organism evidence="8 9">
    <name type="scientific">Phaeobacter gallaeciensis</name>
    <dbReference type="NCBI Taxonomy" id="60890"/>
    <lineage>
        <taxon>Bacteria</taxon>
        <taxon>Pseudomonadati</taxon>
        <taxon>Pseudomonadota</taxon>
        <taxon>Alphaproteobacteria</taxon>
        <taxon>Rhodobacterales</taxon>
        <taxon>Roseobacteraceae</taxon>
        <taxon>Phaeobacter</taxon>
    </lineage>
</organism>
<dbReference type="InterPro" id="IPR040758">
    <property type="entry name" value="PrmC_N"/>
</dbReference>
<dbReference type="NCBIfam" id="TIGR00536">
    <property type="entry name" value="hemK_fam"/>
    <property type="match status" value="1"/>
</dbReference>
<dbReference type="HAMAP" id="MF_02126">
    <property type="entry name" value="RF_methyltr_PrmC"/>
    <property type="match status" value="1"/>
</dbReference>
<dbReference type="Pfam" id="PF05175">
    <property type="entry name" value="MTS"/>
    <property type="match status" value="1"/>
</dbReference>
<comment type="similarity">
    <text evidence="5">Belongs to the protein N5-glutamine methyltransferase family. PrmC subfamily.</text>
</comment>
<keyword evidence="1 5" id="KW-0489">Methyltransferase</keyword>
<evidence type="ECO:0000256" key="5">
    <source>
        <dbReference type="HAMAP-Rule" id="MF_02126"/>
    </source>
</evidence>
<proteinExistence type="inferred from homology"/>
<dbReference type="RefSeq" id="WP_274839270.1">
    <property type="nucleotide sequence ID" value="NZ_JARCJF010000001.1"/>
</dbReference>
<feature type="domain" description="Release factor glutamine methyltransferase N-terminal" evidence="7">
    <location>
        <begin position="23"/>
        <end position="93"/>
    </location>
</feature>
<dbReference type="AlphaFoldDB" id="A0ABD4X4A4"/>
<feature type="binding site" evidence="5">
    <location>
        <begin position="134"/>
        <end position="138"/>
    </location>
    <ligand>
        <name>S-adenosyl-L-methionine</name>
        <dbReference type="ChEBI" id="CHEBI:59789"/>
    </ligand>
</feature>
<feature type="binding site" evidence="5">
    <location>
        <position position="157"/>
    </location>
    <ligand>
        <name>S-adenosyl-L-methionine</name>
        <dbReference type="ChEBI" id="CHEBI:59789"/>
    </ligand>
</feature>
<feature type="binding site" evidence="5">
    <location>
        <position position="200"/>
    </location>
    <ligand>
        <name>S-adenosyl-L-methionine</name>
        <dbReference type="ChEBI" id="CHEBI:59789"/>
    </ligand>
</feature>
<dbReference type="InterPro" id="IPR004556">
    <property type="entry name" value="HemK-like"/>
</dbReference>
<reference evidence="8 9" key="1">
    <citation type="submission" date="2023-02" db="EMBL/GenBank/DDBJ databases">
        <title>Population genomics of bacteria associated with diatom.</title>
        <authorList>
            <person name="Xie J."/>
            <person name="Wang H."/>
        </authorList>
    </citation>
    <scope>NUCLEOTIDE SEQUENCE [LARGE SCALE GENOMIC DNA]</scope>
    <source>
        <strain evidence="8 9">PT47_8</strain>
    </source>
</reference>
<dbReference type="CDD" id="cd02440">
    <property type="entry name" value="AdoMet_MTases"/>
    <property type="match status" value="1"/>
</dbReference>
<feature type="domain" description="Methyltransferase small" evidence="6">
    <location>
        <begin position="115"/>
        <end position="211"/>
    </location>
</feature>
<feature type="binding site" evidence="5">
    <location>
        <position position="186"/>
    </location>
    <ligand>
        <name>S-adenosyl-L-methionine</name>
        <dbReference type="ChEBI" id="CHEBI:59789"/>
    </ligand>
</feature>
<evidence type="ECO:0000313" key="8">
    <source>
        <dbReference type="EMBL" id="MDE4164342.1"/>
    </source>
</evidence>
<dbReference type="InterPro" id="IPR029063">
    <property type="entry name" value="SAM-dependent_MTases_sf"/>
</dbReference>
<protein>
    <recommendedName>
        <fullName evidence="5">Release factor glutamine methyltransferase</fullName>
        <shortName evidence="5">RF MTase</shortName>
        <ecNumber evidence="5">2.1.1.297</ecNumber>
    </recommendedName>
    <alternativeName>
        <fullName evidence="5">N5-glutamine methyltransferase PrmC</fullName>
    </alternativeName>
    <alternativeName>
        <fullName evidence="5">Protein-(glutamine-N5) MTase PrmC</fullName>
    </alternativeName>
    <alternativeName>
        <fullName evidence="5">Protein-glutamine N-methyltransferase PrmC</fullName>
    </alternativeName>
</protein>
<keyword evidence="3 5" id="KW-0949">S-adenosyl-L-methionine</keyword>
<dbReference type="Pfam" id="PF17827">
    <property type="entry name" value="PrmC_N"/>
    <property type="match status" value="1"/>
</dbReference>
<dbReference type="InterPro" id="IPR007848">
    <property type="entry name" value="Small_mtfrase_dom"/>
</dbReference>
<dbReference type="Proteomes" id="UP001218364">
    <property type="component" value="Unassembled WGS sequence"/>
</dbReference>
<comment type="caution">
    <text evidence="8">The sequence shown here is derived from an EMBL/GenBank/DDBJ whole genome shotgun (WGS) entry which is preliminary data.</text>
</comment>
<dbReference type="GO" id="GO:0102559">
    <property type="term" value="F:peptide chain release factor N(5)-glutamine methyltransferase activity"/>
    <property type="evidence" value="ECO:0007669"/>
    <property type="project" value="UniProtKB-EC"/>
</dbReference>
<dbReference type="NCBIfam" id="TIGR03534">
    <property type="entry name" value="RF_mod_PrmC"/>
    <property type="match status" value="1"/>
</dbReference>
<evidence type="ECO:0000256" key="4">
    <source>
        <dbReference type="ARBA" id="ARBA00048391"/>
    </source>
</evidence>
<dbReference type="EC" id="2.1.1.297" evidence="5"/>
<gene>
    <name evidence="5 8" type="primary">prmC</name>
    <name evidence="8" type="ORF">PXK24_01455</name>
</gene>
<dbReference type="SUPFAM" id="SSF53335">
    <property type="entry name" value="S-adenosyl-L-methionine-dependent methyltransferases"/>
    <property type="match status" value="1"/>
</dbReference>
<evidence type="ECO:0000259" key="6">
    <source>
        <dbReference type="Pfam" id="PF05175"/>
    </source>
</evidence>
<evidence type="ECO:0000313" key="9">
    <source>
        <dbReference type="Proteomes" id="UP001218364"/>
    </source>
</evidence>